<evidence type="ECO:0000259" key="5">
    <source>
        <dbReference type="Pfam" id="PF21959"/>
    </source>
</evidence>
<dbReference type="InterPro" id="IPR028974">
    <property type="entry name" value="TSP_type-3_rpt"/>
</dbReference>
<gene>
    <name evidence="6" type="ORF">FOF46_04780</name>
</gene>
<evidence type="ECO:0000256" key="1">
    <source>
        <dbReference type="ARBA" id="ARBA00022729"/>
    </source>
</evidence>
<protein>
    <submittedName>
        <fullName evidence="6">DUF4114 domain-containing protein</fullName>
    </submittedName>
</protein>
<organism evidence="6 7">
    <name type="scientific">Aquimarina algiphila</name>
    <dbReference type="NCBI Taxonomy" id="2047982"/>
    <lineage>
        <taxon>Bacteria</taxon>
        <taxon>Pseudomonadati</taxon>
        <taxon>Bacteroidota</taxon>
        <taxon>Flavobacteriia</taxon>
        <taxon>Flavobacteriales</taxon>
        <taxon>Flavobacteriaceae</taxon>
        <taxon>Aquimarina</taxon>
    </lineage>
</organism>
<evidence type="ECO:0000256" key="3">
    <source>
        <dbReference type="SAM" id="SignalP"/>
    </source>
</evidence>
<feature type="region of interest" description="Disordered" evidence="2">
    <location>
        <begin position="442"/>
        <end position="520"/>
    </location>
</feature>
<feature type="domain" description="Secretion system C-terminal sorting" evidence="4">
    <location>
        <begin position="1261"/>
        <end position="1327"/>
    </location>
</feature>
<accession>A0A554VPG1</accession>
<dbReference type="SUPFAM" id="SSF103647">
    <property type="entry name" value="TSP type-3 repeat"/>
    <property type="match status" value="1"/>
</dbReference>
<dbReference type="Pfam" id="PF21959">
    <property type="entry name" value="DUF6923"/>
    <property type="match status" value="1"/>
</dbReference>
<dbReference type="InterPro" id="IPR054215">
    <property type="entry name" value="DUF6923"/>
</dbReference>
<dbReference type="NCBIfam" id="TIGR04183">
    <property type="entry name" value="Por_Secre_tail"/>
    <property type="match status" value="1"/>
</dbReference>
<dbReference type="Pfam" id="PF18962">
    <property type="entry name" value="Por_Secre_tail"/>
    <property type="match status" value="1"/>
</dbReference>
<dbReference type="SUPFAM" id="SSF63829">
    <property type="entry name" value="Calcium-dependent phosphotriesterase"/>
    <property type="match status" value="1"/>
</dbReference>
<dbReference type="Proteomes" id="UP000318833">
    <property type="component" value="Unassembled WGS sequence"/>
</dbReference>
<feature type="domain" description="DUF6923" evidence="5">
    <location>
        <begin position="53"/>
        <end position="250"/>
    </location>
</feature>
<evidence type="ECO:0000313" key="6">
    <source>
        <dbReference type="EMBL" id="TSE10353.1"/>
    </source>
</evidence>
<dbReference type="OrthoDB" id="1204817at2"/>
<dbReference type="InterPro" id="IPR026444">
    <property type="entry name" value="Secre_tail"/>
</dbReference>
<keyword evidence="7" id="KW-1185">Reference proteome</keyword>
<keyword evidence="1 3" id="KW-0732">Signal</keyword>
<feature type="compositionally biased region" description="Polar residues" evidence="2">
    <location>
        <begin position="351"/>
        <end position="364"/>
    </location>
</feature>
<evidence type="ECO:0000313" key="7">
    <source>
        <dbReference type="Proteomes" id="UP000318833"/>
    </source>
</evidence>
<name>A0A554VPG1_9FLAO</name>
<feature type="compositionally biased region" description="Low complexity" evidence="2">
    <location>
        <begin position="442"/>
        <end position="452"/>
    </location>
</feature>
<dbReference type="Gene3D" id="4.10.1080.10">
    <property type="entry name" value="TSP type-3 repeat"/>
    <property type="match status" value="1"/>
</dbReference>
<feature type="chain" id="PRO_5021987882" evidence="3">
    <location>
        <begin position="19"/>
        <end position="1336"/>
    </location>
</feature>
<dbReference type="RefSeq" id="WP_143915651.1">
    <property type="nucleotide sequence ID" value="NZ_CANMIK010000001.1"/>
</dbReference>
<sequence>MKKIITLLILCFGALGFAQQPFDCNEGNFYQVISGVMKAYDPITGSYSDALHTYSSYNAGGYNVVDNYLYAIKNSDKHLLRIAKDMVIDLGAVTPSGTTAFGGGYAADVDTDGNLWVFQNNNKKSFHKITNLKDYNGSSSPVFEVIEADVASPSTCADIAFINGNIYGGSRGKLYKWDLSSGTPVFSSKTVSNLPRGTFGAAYADANNRLYLSDNNGGLYLINDYEGNTPTATLLNLTETTNSNDGFKCASGISPLDKDQDGILDSMDADCDGDGIANTIECNGLDPYGDDDGDDMYNYLDNDISGNGDNVVQDAFDRDGDGNPDFLDIDSDNDGIYDIVEAGQGDKDTNNDGIYNGSDTNFQDTDNDGIANSFDPDQTGTTFIPLDTDNDNIYDCYDIDSDNDGIVDIIEGQESNAYIGLSNIDEDKDGLDDAFDTDFGGTTNGTVNTDGTDGYDHLDTDSDNNGILDSTEAYDSDGDGVAETTASGIDNDNDGLDDSFDLRKSSFAPENGGQSPNSFPIPEICDRYNYLGDFSSDGTPLYFDEKDVVSQETIDMINDALPEGYPVPDFNPHYISSGYDTDVVVQEQADIWVTFVGEGAGYKNTLGFYTYDINNPSPSMPVPEDITIIFPNVSAVGSGGGLEVGDKVNIGSFPPNTGIGWVLLANAWSDGCVGTGNWQLHSNPDYNPETDPELRYHNVLLSDPENERIILGFEDIRRDYASCDQDFNDALFYITASPYTAIVTDNYVDIDTATDVTSANDGGLESNGDLANLIAKRNFTRTKTNSIFNTKKSQKRFQPGKKSYTSGNKDDLSIYFPKTGIFGTETTYVSSPEDLISITNANAIFSVDYYKGSKRVAAALATSTKGSIYDHSKTICDRLNGSKLLDVRTVKIKNHTIVSTRIERATGEIEYALTFSIKKGDSENEIYSLWNIGNYPEGDYTNFQVWGGSVSQVANIANHILNSFTTDKPLRSHKVSHRVPTVFVEKGSYTNGKLTLNIINKHGSNHINFNGNVRKTEQSPEENITKTITLSGAYHEQVTIDTGYLFDIGFSITGENSPQLDALYLADGPWGIDYLQQGVTIDTFEVIEHDKETKENTYIVERNSIVKGNVKETLNLFRNILAGELTLDISDYDALQFEMFNDKDVEVILVTEGLTNWNNRLRYKIYAASEKKTHTISFSDFTNGSKENETFQKVRSVVFSIQGDYQNFAPFHVEVSDLAFTSTKSISPEIDPETPDAGDDENDEVAQVMDEQPETIRLMNYPNPFSTQTTITVPGVHNELEMTVIDIIGRTVRQERIVPNQNTITFETRDLIPGVYYYTIRGNNKERYKGNFLIRY</sequence>
<evidence type="ECO:0000259" key="4">
    <source>
        <dbReference type="Pfam" id="PF18962"/>
    </source>
</evidence>
<proteinExistence type="predicted"/>
<dbReference type="GO" id="GO:0005509">
    <property type="term" value="F:calcium ion binding"/>
    <property type="evidence" value="ECO:0007669"/>
    <property type="project" value="InterPro"/>
</dbReference>
<feature type="signal peptide" evidence="3">
    <location>
        <begin position="1"/>
        <end position="18"/>
    </location>
</feature>
<reference evidence="6 7" key="1">
    <citation type="submission" date="2019-07" db="EMBL/GenBank/DDBJ databases">
        <title>The draft genome sequence of Aquimarina algiphila M91.</title>
        <authorList>
            <person name="Meng X."/>
        </authorList>
    </citation>
    <scope>NUCLEOTIDE SEQUENCE [LARGE SCALE GENOMIC DNA]</scope>
    <source>
        <strain evidence="6 7">M91</strain>
    </source>
</reference>
<evidence type="ECO:0000256" key="2">
    <source>
        <dbReference type="SAM" id="MobiDB-lite"/>
    </source>
</evidence>
<dbReference type="EMBL" id="VLNR01000007">
    <property type="protein sequence ID" value="TSE10353.1"/>
    <property type="molecule type" value="Genomic_DNA"/>
</dbReference>
<comment type="caution">
    <text evidence="6">The sequence shown here is derived from an EMBL/GenBank/DDBJ whole genome shotgun (WGS) entry which is preliminary data.</text>
</comment>
<feature type="region of interest" description="Disordered" evidence="2">
    <location>
        <begin position="342"/>
        <end position="368"/>
    </location>
</feature>